<dbReference type="EMBL" id="VSSQ01098759">
    <property type="protein sequence ID" value="MPN41597.1"/>
    <property type="molecule type" value="Genomic_DNA"/>
</dbReference>
<evidence type="ECO:0000313" key="1">
    <source>
        <dbReference type="EMBL" id="MPN41597.1"/>
    </source>
</evidence>
<dbReference type="Gene3D" id="3.30.310.50">
    <property type="entry name" value="Alpha-D-phosphohexomutase, C-terminal domain"/>
    <property type="match status" value="1"/>
</dbReference>
<protein>
    <submittedName>
        <fullName evidence="1">Uncharacterized protein</fullName>
    </submittedName>
</protein>
<dbReference type="SUPFAM" id="SSF55957">
    <property type="entry name" value="Phosphoglucomutase, C-terminal domain"/>
    <property type="match status" value="1"/>
</dbReference>
<accession>A0A645HRM9</accession>
<sequence>MRLTLPEGWALLRMSLHDPLLPLNVEGNAKGDCQVLLNRVAQLLASFDQLDLSMLEK</sequence>
<proteinExistence type="predicted"/>
<dbReference type="GO" id="GO:0016868">
    <property type="term" value="F:intramolecular phosphotransferase activity"/>
    <property type="evidence" value="ECO:0007669"/>
    <property type="project" value="InterPro"/>
</dbReference>
<comment type="caution">
    <text evidence="1">The sequence shown here is derived from an EMBL/GenBank/DDBJ whole genome shotgun (WGS) entry which is preliminary data.</text>
</comment>
<reference evidence="1" key="1">
    <citation type="submission" date="2019-08" db="EMBL/GenBank/DDBJ databases">
        <authorList>
            <person name="Kucharzyk K."/>
            <person name="Murdoch R.W."/>
            <person name="Higgins S."/>
            <person name="Loffler F."/>
        </authorList>
    </citation>
    <scope>NUCLEOTIDE SEQUENCE</scope>
</reference>
<dbReference type="AlphaFoldDB" id="A0A645HRM9"/>
<dbReference type="InterPro" id="IPR036900">
    <property type="entry name" value="A-D-PHexomutase_C_sf"/>
</dbReference>
<organism evidence="1">
    <name type="scientific">bioreactor metagenome</name>
    <dbReference type="NCBI Taxonomy" id="1076179"/>
    <lineage>
        <taxon>unclassified sequences</taxon>
        <taxon>metagenomes</taxon>
        <taxon>ecological metagenomes</taxon>
    </lineage>
</organism>
<gene>
    <name evidence="1" type="ORF">SDC9_189151</name>
</gene>
<name>A0A645HRM9_9ZZZZ</name>